<evidence type="ECO:0000259" key="1">
    <source>
        <dbReference type="SMART" id="SM01204"/>
    </source>
</evidence>
<dbReference type="Proteomes" id="UP000001568">
    <property type="component" value="Chromosome 1"/>
</dbReference>
<sequence length="313" mass="32893">MTESGVALTAAAMPGTTTATFRATKSALPAIDDGSACSWVDLAKSCENEGETVGVTVFADASFEHVGELLTRLHVAMPNSVALGGVVDEGSLMFLNDDVVRRGAVALLIRGEFELDTHVAHGARPVGPVMSLTHAHDNAVLELDDSPAHPLLLETLEQLPENSKSLPVMLGLGVSGSKGPFVCRDILSVGETGGVEVASMALQEGDVVQLHVRDGNWAKEHANRVIEKCADSAKKVSSEELGSENSTGAMIFACGNGNRMHASNFRERVPGTPLGGAFLRSEIAPLAKGRASNVLSHTSTIGIYRKRKKSVSM</sequence>
<evidence type="ECO:0000313" key="3">
    <source>
        <dbReference type="Proteomes" id="UP000001568"/>
    </source>
</evidence>
<dbReference type="OMA" id="WAKEHAN"/>
<dbReference type="EMBL" id="CP000581">
    <property type="protein sequence ID" value="ABO93856.1"/>
    <property type="molecule type" value="Genomic_DNA"/>
</dbReference>
<dbReference type="HOGENOM" id="CLU_055814_0_0_1"/>
<dbReference type="AlphaFoldDB" id="A4RRG1"/>
<accession>A4RRG1</accession>
<name>A4RRG1_OSTLU</name>
<dbReference type="Pfam" id="PF08495">
    <property type="entry name" value="FIST"/>
    <property type="match status" value="1"/>
</dbReference>
<dbReference type="OrthoDB" id="532617at2759"/>
<dbReference type="InterPro" id="IPR019494">
    <property type="entry name" value="FIST_C"/>
</dbReference>
<dbReference type="PANTHER" id="PTHR14939">
    <property type="entry name" value="F-BOX ONLY PROTEIN 22"/>
    <property type="match status" value="1"/>
</dbReference>
<reference evidence="2 3" key="1">
    <citation type="journal article" date="2007" name="Proc. Natl. Acad. Sci. U.S.A.">
        <title>The tiny eukaryote Ostreococcus provides genomic insights into the paradox of plankton speciation.</title>
        <authorList>
            <person name="Palenik B."/>
            <person name="Grimwood J."/>
            <person name="Aerts A."/>
            <person name="Rouze P."/>
            <person name="Salamov A."/>
            <person name="Putnam N."/>
            <person name="Dupont C."/>
            <person name="Jorgensen R."/>
            <person name="Derelle E."/>
            <person name="Rombauts S."/>
            <person name="Zhou K."/>
            <person name="Otillar R."/>
            <person name="Merchant S.S."/>
            <person name="Podell S."/>
            <person name="Gaasterland T."/>
            <person name="Napoli C."/>
            <person name="Gendler K."/>
            <person name="Manuell A."/>
            <person name="Tai V."/>
            <person name="Vallon O."/>
            <person name="Piganeau G."/>
            <person name="Jancek S."/>
            <person name="Heijde M."/>
            <person name="Jabbari K."/>
            <person name="Bowler C."/>
            <person name="Lohr M."/>
            <person name="Robbens S."/>
            <person name="Werner G."/>
            <person name="Dubchak I."/>
            <person name="Pazour G.J."/>
            <person name="Ren Q."/>
            <person name="Paulsen I."/>
            <person name="Delwiche C."/>
            <person name="Schmutz J."/>
            <person name="Rokhsar D."/>
            <person name="Van de Peer Y."/>
            <person name="Moreau H."/>
            <person name="Grigoriev I.V."/>
        </authorList>
    </citation>
    <scope>NUCLEOTIDE SEQUENCE [LARGE SCALE GENOMIC DNA]</scope>
    <source>
        <strain evidence="2 3">CCE9901</strain>
    </source>
</reference>
<keyword evidence="3" id="KW-1185">Reference proteome</keyword>
<organism evidence="2 3">
    <name type="scientific">Ostreococcus lucimarinus (strain CCE9901)</name>
    <dbReference type="NCBI Taxonomy" id="436017"/>
    <lineage>
        <taxon>Eukaryota</taxon>
        <taxon>Viridiplantae</taxon>
        <taxon>Chlorophyta</taxon>
        <taxon>Mamiellophyceae</taxon>
        <taxon>Mamiellales</taxon>
        <taxon>Bathycoccaceae</taxon>
        <taxon>Ostreococcus</taxon>
    </lineage>
</organism>
<dbReference type="Pfam" id="PF10442">
    <property type="entry name" value="FIST_C"/>
    <property type="match status" value="1"/>
</dbReference>
<dbReference type="Gramene" id="ABO93856">
    <property type="protein sequence ID" value="ABO93856"/>
    <property type="gene ID" value="OSTLU_29005"/>
</dbReference>
<gene>
    <name evidence="2" type="ORF">OSTLU_29005</name>
</gene>
<dbReference type="PANTHER" id="PTHR14939:SF5">
    <property type="entry name" value="F-BOX ONLY PROTEIN 22"/>
    <property type="match status" value="1"/>
</dbReference>
<feature type="domain" description="FIST C-domain" evidence="1">
    <location>
        <begin position="148"/>
        <end position="286"/>
    </location>
</feature>
<proteinExistence type="predicted"/>
<dbReference type="KEGG" id="olu:OSTLU_29005"/>
<dbReference type="SMART" id="SM01204">
    <property type="entry name" value="FIST_C"/>
    <property type="match status" value="1"/>
</dbReference>
<evidence type="ECO:0000313" key="2">
    <source>
        <dbReference type="EMBL" id="ABO93856.1"/>
    </source>
</evidence>
<protein>
    <recommendedName>
        <fullName evidence="1">FIST C-domain domain-containing protein</fullName>
    </recommendedName>
</protein>
<dbReference type="GeneID" id="4999512"/>
<dbReference type="InterPro" id="IPR013702">
    <property type="entry name" value="FIST_domain_N"/>
</dbReference>
<dbReference type="RefSeq" id="XP_001415564.1">
    <property type="nucleotide sequence ID" value="XM_001415527.1"/>
</dbReference>
<dbReference type="eggNOG" id="ENOG502SE71">
    <property type="taxonomic scope" value="Eukaryota"/>
</dbReference>